<evidence type="ECO:0000313" key="3">
    <source>
        <dbReference type="Proteomes" id="UP000070544"/>
    </source>
</evidence>
<sequence>MSDFTPPKWMRTWFRTATPLAIWDAAFLLLRPYTYSGHFLGDTVYKAYNDLYVVMDTSYSRAVYEAGGALNGYVTSVALSQYITDIPLQILALRLWSSSDPACVAQGSLVALVSQFAVFVRTGLFIGSDVLGGFQSTKNGAHWMKLLYYGTNGAWLVSSAMIVAHFYPKFAEHLRKTLPKRKD</sequence>
<evidence type="ECO:0000313" key="2">
    <source>
        <dbReference type="EMBL" id="KXS19017.1"/>
    </source>
</evidence>
<name>A0A139AQI4_GONPJ</name>
<evidence type="ECO:0000256" key="1">
    <source>
        <dbReference type="SAM" id="Phobius"/>
    </source>
</evidence>
<protein>
    <recommendedName>
        <fullName evidence="4">EXPERA domain-containing protein</fullName>
    </recommendedName>
</protein>
<gene>
    <name evidence="2" type="ORF">M427DRAFT_132489</name>
</gene>
<feature type="transmembrane region" description="Helical" evidence="1">
    <location>
        <begin position="103"/>
        <end position="126"/>
    </location>
</feature>
<proteinExistence type="predicted"/>
<dbReference type="Proteomes" id="UP000070544">
    <property type="component" value="Unassembled WGS sequence"/>
</dbReference>
<keyword evidence="3" id="KW-1185">Reference proteome</keyword>
<dbReference type="PANTHER" id="PTHR37919">
    <property type="entry name" value="PROTEIN CBG05606"/>
    <property type="match status" value="1"/>
</dbReference>
<keyword evidence="1" id="KW-1133">Transmembrane helix</keyword>
<dbReference type="STRING" id="1344416.A0A139AQI4"/>
<evidence type="ECO:0008006" key="4">
    <source>
        <dbReference type="Google" id="ProtNLM"/>
    </source>
</evidence>
<organism evidence="2 3">
    <name type="scientific">Gonapodya prolifera (strain JEL478)</name>
    <name type="common">Monoblepharis prolifera</name>
    <dbReference type="NCBI Taxonomy" id="1344416"/>
    <lineage>
        <taxon>Eukaryota</taxon>
        <taxon>Fungi</taxon>
        <taxon>Fungi incertae sedis</taxon>
        <taxon>Chytridiomycota</taxon>
        <taxon>Chytridiomycota incertae sedis</taxon>
        <taxon>Monoblepharidomycetes</taxon>
        <taxon>Monoblepharidales</taxon>
        <taxon>Gonapodyaceae</taxon>
        <taxon>Gonapodya</taxon>
    </lineage>
</organism>
<dbReference type="AlphaFoldDB" id="A0A139AQI4"/>
<dbReference type="EMBL" id="KQ965740">
    <property type="protein sequence ID" value="KXS19017.1"/>
    <property type="molecule type" value="Genomic_DNA"/>
</dbReference>
<keyword evidence="1" id="KW-0812">Transmembrane</keyword>
<feature type="transmembrane region" description="Helical" evidence="1">
    <location>
        <begin position="146"/>
        <end position="167"/>
    </location>
</feature>
<keyword evidence="1" id="KW-0472">Membrane</keyword>
<reference evidence="2 3" key="1">
    <citation type="journal article" date="2015" name="Genome Biol. Evol.">
        <title>Phylogenomic analyses indicate that early fungi evolved digesting cell walls of algal ancestors of land plants.</title>
        <authorList>
            <person name="Chang Y."/>
            <person name="Wang S."/>
            <person name="Sekimoto S."/>
            <person name="Aerts A.L."/>
            <person name="Choi C."/>
            <person name="Clum A."/>
            <person name="LaButti K.M."/>
            <person name="Lindquist E.A."/>
            <person name="Yee Ngan C."/>
            <person name="Ohm R.A."/>
            <person name="Salamov A.A."/>
            <person name="Grigoriev I.V."/>
            <person name="Spatafora J.W."/>
            <person name="Berbee M.L."/>
        </authorList>
    </citation>
    <scope>NUCLEOTIDE SEQUENCE [LARGE SCALE GENOMIC DNA]</scope>
    <source>
        <strain evidence="2 3">JEL478</strain>
    </source>
</reference>
<dbReference type="PANTHER" id="PTHR37919:SF2">
    <property type="entry name" value="EXPERA DOMAIN-CONTAINING PROTEIN"/>
    <property type="match status" value="1"/>
</dbReference>
<feature type="transmembrane region" description="Helical" evidence="1">
    <location>
        <begin position="12"/>
        <end position="30"/>
    </location>
</feature>
<accession>A0A139AQI4</accession>
<dbReference type="OrthoDB" id="60858at2759"/>